<dbReference type="CDD" id="cd01434">
    <property type="entry name" value="EFG_mtEFG1_IV"/>
    <property type="match status" value="1"/>
</dbReference>
<dbReference type="NCBIfam" id="TIGR00231">
    <property type="entry name" value="small_GTP"/>
    <property type="match status" value="1"/>
</dbReference>
<dbReference type="GO" id="GO:0005525">
    <property type="term" value="F:GTP binding"/>
    <property type="evidence" value="ECO:0007669"/>
    <property type="project" value="UniProtKB-KW"/>
</dbReference>
<evidence type="ECO:0000313" key="5">
    <source>
        <dbReference type="Proteomes" id="UP000316674"/>
    </source>
</evidence>
<dbReference type="SUPFAM" id="SSF54980">
    <property type="entry name" value="EF-G C-terminal domain-like"/>
    <property type="match status" value="2"/>
</dbReference>
<dbReference type="FunFam" id="3.30.70.870:FF:000002">
    <property type="entry name" value="Translation elongation factor 2"/>
    <property type="match status" value="1"/>
</dbReference>
<keyword evidence="4" id="KW-0251">Elongation factor</keyword>
<dbReference type="AlphaFoldDB" id="A0A523ZKC3"/>
<dbReference type="InterPro" id="IPR041095">
    <property type="entry name" value="EFG_II"/>
</dbReference>
<comment type="caution">
    <text evidence="4">The sequence shown here is derived from an EMBL/GenBank/DDBJ whole genome shotgun (WGS) entry which is preliminary data.</text>
</comment>
<dbReference type="CDD" id="cd03713">
    <property type="entry name" value="EFG_mtEFG_C"/>
    <property type="match status" value="1"/>
</dbReference>
<dbReference type="NCBIfam" id="NF009379">
    <property type="entry name" value="PRK12740.1-3"/>
    <property type="match status" value="1"/>
</dbReference>
<dbReference type="Gene3D" id="3.40.50.300">
    <property type="entry name" value="P-loop containing nucleotide triphosphate hydrolases"/>
    <property type="match status" value="1"/>
</dbReference>
<evidence type="ECO:0000313" key="4">
    <source>
        <dbReference type="EMBL" id="TEU03980.1"/>
    </source>
</evidence>
<evidence type="ECO:0000256" key="1">
    <source>
        <dbReference type="ARBA" id="ARBA00022741"/>
    </source>
</evidence>
<dbReference type="PANTHER" id="PTHR43261">
    <property type="entry name" value="TRANSLATION ELONGATION FACTOR G-RELATED"/>
    <property type="match status" value="1"/>
</dbReference>
<gene>
    <name evidence="4" type="ORF">E3I16_00150</name>
</gene>
<organism evidence="4 5">
    <name type="scientific">Aerophobetes bacterium</name>
    <dbReference type="NCBI Taxonomy" id="2030807"/>
    <lineage>
        <taxon>Bacteria</taxon>
        <taxon>Candidatus Aerophobota</taxon>
    </lineage>
</organism>
<dbReference type="Gene3D" id="3.30.70.240">
    <property type="match status" value="1"/>
</dbReference>
<dbReference type="SUPFAM" id="SSF54211">
    <property type="entry name" value="Ribosomal protein S5 domain 2-like"/>
    <property type="match status" value="1"/>
</dbReference>
<dbReference type="InterPro" id="IPR005225">
    <property type="entry name" value="Small_GTP-bd"/>
</dbReference>
<dbReference type="InterPro" id="IPR014721">
    <property type="entry name" value="Ribsml_uS5_D2-typ_fold_subgr"/>
</dbReference>
<dbReference type="InterPro" id="IPR047872">
    <property type="entry name" value="EFG_IV"/>
</dbReference>
<dbReference type="InterPro" id="IPR000795">
    <property type="entry name" value="T_Tr_GTP-bd_dom"/>
</dbReference>
<dbReference type="Pfam" id="PF00009">
    <property type="entry name" value="GTP_EFTU"/>
    <property type="match status" value="1"/>
</dbReference>
<dbReference type="SUPFAM" id="SSF50447">
    <property type="entry name" value="Translation proteins"/>
    <property type="match status" value="1"/>
</dbReference>
<dbReference type="InterPro" id="IPR020568">
    <property type="entry name" value="Ribosomal_Su5_D2-typ_SF"/>
</dbReference>
<dbReference type="EMBL" id="SOHY01000008">
    <property type="protein sequence ID" value="TEU03980.1"/>
    <property type="molecule type" value="Genomic_DNA"/>
</dbReference>
<dbReference type="Pfam" id="PF22042">
    <property type="entry name" value="EF-G_D2"/>
    <property type="match status" value="1"/>
</dbReference>
<dbReference type="GO" id="GO:0003924">
    <property type="term" value="F:GTPase activity"/>
    <property type="evidence" value="ECO:0007669"/>
    <property type="project" value="InterPro"/>
</dbReference>
<dbReference type="InterPro" id="IPR009022">
    <property type="entry name" value="EFG_III"/>
</dbReference>
<dbReference type="SMART" id="SM00838">
    <property type="entry name" value="EFG_C"/>
    <property type="match status" value="1"/>
</dbReference>
<dbReference type="CDD" id="cd16262">
    <property type="entry name" value="EFG_III"/>
    <property type="match status" value="1"/>
</dbReference>
<dbReference type="InterPro" id="IPR053905">
    <property type="entry name" value="EF-G-like_DII"/>
</dbReference>
<dbReference type="Pfam" id="PF00679">
    <property type="entry name" value="EFG_C"/>
    <property type="match status" value="1"/>
</dbReference>
<protein>
    <submittedName>
        <fullName evidence="4">Elongation factor G</fullName>
    </submittedName>
</protein>
<keyword evidence="2" id="KW-0342">GTP-binding</keyword>
<reference evidence="4 5" key="1">
    <citation type="submission" date="2019-03" db="EMBL/GenBank/DDBJ databases">
        <title>Metabolic potential of uncultured bacteria and archaea associated with petroleum seepage in deep-sea sediments.</title>
        <authorList>
            <person name="Dong X."/>
            <person name="Hubert C."/>
        </authorList>
    </citation>
    <scope>NUCLEOTIDE SEQUENCE [LARGE SCALE GENOMIC DNA]</scope>
    <source>
        <strain evidence="4">E26_bin6</strain>
    </source>
</reference>
<dbReference type="Pfam" id="PF03764">
    <property type="entry name" value="EFG_IV"/>
    <property type="match status" value="1"/>
</dbReference>
<dbReference type="InterPro" id="IPR000640">
    <property type="entry name" value="EFG_V-like"/>
</dbReference>
<dbReference type="Gene3D" id="3.30.70.870">
    <property type="entry name" value="Elongation Factor G (Translational Gtpase), domain 3"/>
    <property type="match status" value="1"/>
</dbReference>
<keyword evidence="4" id="KW-0648">Protein biosynthesis</keyword>
<dbReference type="Proteomes" id="UP000316674">
    <property type="component" value="Unassembled WGS sequence"/>
</dbReference>
<dbReference type="FunFam" id="3.30.70.240:FF:000001">
    <property type="entry name" value="Elongation factor G"/>
    <property type="match status" value="1"/>
</dbReference>
<dbReference type="CDD" id="cd04170">
    <property type="entry name" value="EF-G_bact"/>
    <property type="match status" value="1"/>
</dbReference>
<evidence type="ECO:0000259" key="3">
    <source>
        <dbReference type="PROSITE" id="PS51722"/>
    </source>
</evidence>
<dbReference type="SUPFAM" id="SSF52540">
    <property type="entry name" value="P-loop containing nucleoside triphosphate hydrolases"/>
    <property type="match status" value="1"/>
</dbReference>
<sequence length="671" mass="73573">VSTEKIRNVALVGAQSAGKTSLIEAILYQMKMINKMGSVEQVNTASDYDSVEKKRGFSIYPSLFHLTWQDCKINFLDTPGFTDFIGKLIPILRVVETALMVVSPSTATNSETRRIWQYVSKEKVPLLMFVNKLDEGKIEFTKLVEEIAKGFSIPCLPLQLPLVQNDNFCGFIDLISLKAKIYENGTVKDGQIPEELKGDVEILRKKLLEGVAETDDALIEKYLEDEELSESEIKKGLADGIIRGSFIPLICGSAVKAIGIDFLLDSLASFSPSPLSGKEITDNESLSAFVFQTLSEAHLGEVSLFRVFSGTLSSGGSVYNSTKKKEEKVGQVYLLEGLAREETSQVIAGDIGAIVKLKNTDTGDAFSSKENPVVFPPLDFPSPSTSVALKPKGQKDEQKMSTALAKLLKVDPLLKVEIDKESGQTIVSGTGEVHLEIMMERLRSEFNVEVATSEPKVPYRETIAASAEAQGRFKRQTGGHGQYGDVWLRVKPLARGEGFKFVNKIKGGAVPSRYIPAVEKGVKEALGKGTLASCRVVDIEVTLFDGTYHQVDSSDIAFQIAGSMGLKKALEQAKLFLLEPIAEVEVEIPDEFMGETNGDLNSRRGRILEVEAFAGQQRIKAYVPLAGLHSYSTALRSMTQGRGTFTKKFSHYEKAPDEVVQRIIAEAEEAK</sequence>
<dbReference type="InterPro" id="IPR035647">
    <property type="entry name" value="EFG_III/V"/>
</dbReference>
<dbReference type="Gene3D" id="3.30.230.10">
    <property type="match status" value="1"/>
</dbReference>
<accession>A0A523ZKC3</accession>
<evidence type="ECO:0000256" key="2">
    <source>
        <dbReference type="ARBA" id="ARBA00023134"/>
    </source>
</evidence>
<dbReference type="NCBIfam" id="NF009381">
    <property type="entry name" value="PRK12740.1-5"/>
    <property type="match status" value="1"/>
</dbReference>
<dbReference type="InterPro" id="IPR035649">
    <property type="entry name" value="EFG_V"/>
</dbReference>
<dbReference type="NCBIfam" id="NF009891">
    <property type="entry name" value="PRK13351.1-1"/>
    <property type="match status" value="1"/>
</dbReference>
<feature type="domain" description="Tr-type G" evidence="3">
    <location>
        <begin position="4"/>
        <end position="275"/>
    </location>
</feature>
<dbReference type="FunFam" id="3.30.230.10:FF:000003">
    <property type="entry name" value="Elongation factor G"/>
    <property type="match status" value="1"/>
</dbReference>
<dbReference type="GO" id="GO:0032790">
    <property type="term" value="P:ribosome disassembly"/>
    <property type="evidence" value="ECO:0007669"/>
    <property type="project" value="TreeGrafter"/>
</dbReference>
<dbReference type="PROSITE" id="PS51722">
    <property type="entry name" value="G_TR_2"/>
    <property type="match status" value="1"/>
</dbReference>
<feature type="non-terminal residue" evidence="4">
    <location>
        <position position="1"/>
    </location>
</feature>
<dbReference type="GO" id="GO:0003746">
    <property type="term" value="F:translation elongation factor activity"/>
    <property type="evidence" value="ECO:0007669"/>
    <property type="project" value="UniProtKB-KW"/>
</dbReference>
<dbReference type="SMART" id="SM00889">
    <property type="entry name" value="EFG_IV"/>
    <property type="match status" value="1"/>
</dbReference>
<dbReference type="PANTHER" id="PTHR43261:SF6">
    <property type="entry name" value="ELONGATION FACTOR G-LIKE PROTEIN"/>
    <property type="match status" value="1"/>
</dbReference>
<dbReference type="InterPro" id="IPR005517">
    <property type="entry name" value="Transl_elong_EFG/EF2_IV"/>
</dbReference>
<keyword evidence="1" id="KW-0547">Nucleotide-binding</keyword>
<dbReference type="CDD" id="cd04088">
    <property type="entry name" value="EFG_mtEFG_II"/>
    <property type="match status" value="1"/>
</dbReference>
<dbReference type="Pfam" id="PF14492">
    <property type="entry name" value="EFG_III"/>
    <property type="match status" value="1"/>
</dbReference>
<proteinExistence type="predicted"/>
<dbReference type="InterPro" id="IPR027417">
    <property type="entry name" value="P-loop_NTPase"/>
</dbReference>
<name>A0A523ZKC3_UNCAE</name>
<dbReference type="Gene3D" id="2.40.30.10">
    <property type="entry name" value="Translation factors"/>
    <property type="match status" value="1"/>
</dbReference>
<dbReference type="InterPro" id="IPR009000">
    <property type="entry name" value="Transl_B-barrel_sf"/>
</dbReference>